<evidence type="ECO:0000256" key="6">
    <source>
        <dbReference type="ARBA" id="ARBA00023303"/>
    </source>
</evidence>
<sequence length="151" mass="16560">MSNKVETRVVDDANFEWGRYRMTVLYIGLAGIAGALARYGLSIAMNTQQVAALPWGTLLCNLAGCLILGFLAYLPGLKRYPDLRAALTTGFVGAFTTFSTLSWELVSMLQQQLWSIAALYFIVSLWGGIGCIRLGRRFGLNLTAVKRGSEE</sequence>
<evidence type="ECO:0000256" key="7">
    <source>
        <dbReference type="ARBA" id="ARBA00035120"/>
    </source>
</evidence>
<keyword evidence="2 10" id="KW-1003">Cell membrane</keyword>
<accession>A0ABT8V9K6</accession>
<dbReference type="RefSeq" id="WP_302878403.1">
    <property type="nucleotide sequence ID" value="NZ_JAUMKJ010000012.1"/>
</dbReference>
<feature type="transmembrane region" description="Helical" evidence="10">
    <location>
        <begin position="86"/>
        <end position="106"/>
    </location>
</feature>
<comment type="caution">
    <text evidence="11">The sequence shown here is derived from an EMBL/GenBank/DDBJ whole genome shotgun (WGS) entry which is preliminary data.</text>
</comment>
<evidence type="ECO:0000256" key="8">
    <source>
        <dbReference type="ARBA" id="ARBA00035585"/>
    </source>
</evidence>
<dbReference type="PANTHER" id="PTHR28259">
    <property type="entry name" value="FLUORIDE EXPORT PROTEIN 1-RELATED"/>
    <property type="match status" value="1"/>
</dbReference>
<feature type="transmembrane region" description="Helical" evidence="10">
    <location>
        <begin position="112"/>
        <end position="132"/>
    </location>
</feature>
<comment type="activity regulation">
    <text evidence="10">Na(+) is not transported, but it plays an essential structural role and its presence is essential for fluoride channel function.</text>
</comment>
<feature type="transmembrane region" description="Helical" evidence="10">
    <location>
        <begin position="53"/>
        <end position="74"/>
    </location>
</feature>
<evidence type="ECO:0000256" key="2">
    <source>
        <dbReference type="ARBA" id="ARBA00022475"/>
    </source>
</evidence>
<keyword evidence="5 10" id="KW-0472">Membrane</keyword>
<dbReference type="EMBL" id="JAUMKJ010000012">
    <property type="protein sequence ID" value="MDO3677704.1"/>
    <property type="molecule type" value="Genomic_DNA"/>
</dbReference>
<evidence type="ECO:0000313" key="11">
    <source>
        <dbReference type="EMBL" id="MDO3677704.1"/>
    </source>
</evidence>
<comment type="function">
    <text evidence="9 10">Fluoride-specific ion channel. Important for reducing fluoride concentration in the cell, thus reducing its toxicity.</text>
</comment>
<keyword evidence="10" id="KW-0813">Transport</keyword>
<evidence type="ECO:0000313" key="12">
    <source>
        <dbReference type="Proteomes" id="UP001168883"/>
    </source>
</evidence>
<keyword evidence="12" id="KW-1185">Reference proteome</keyword>
<evidence type="ECO:0000256" key="10">
    <source>
        <dbReference type="HAMAP-Rule" id="MF_00454"/>
    </source>
</evidence>
<dbReference type="PANTHER" id="PTHR28259:SF1">
    <property type="entry name" value="FLUORIDE EXPORT PROTEIN 1-RELATED"/>
    <property type="match status" value="1"/>
</dbReference>
<feature type="binding site" evidence="10">
    <location>
        <position position="93"/>
    </location>
    <ligand>
        <name>Na(+)</name>
        <dbReference type="ChEBI" id="CHEBI:29101"/>
        <note>structural</note>
    </ligand>
</feature>
<keyword evidence="3 10" id="KW-0812">Transmembrane</keyword>
<feature type="binding site" evidence="10">
    <location>
        <position position="96"/>
    </location>
    <ligand>
        <name>Na(+)</name>
        <dbReference type="ChEBI" id="CHEBI:29101"/>
        <note>structural</note>
    </ligand>
</feature>
<dbReference type="Proteomes" id="UP001168883">
    <property type="component" value="Unassembled WGS sequence"/>
</dbReference>
<comment type="catalytic activity">
    <reaction evidence="8">
        <text>fluoride(in) = fluoride(out)</text>
        <dbReference type="Rhea" id="RHEA:76159"/>
        <dbReference type="ChEBI" id="CHEBI:17051"/>
    </reaction>
    <physiologicalReaction direction="left-to-right" evidence="8">
        <dbReference type="Rhea" id="RHEA:76160"/>
    </physiologicalReaction>
</comment>
<keyword evidence="4 10" id="KW-1133">Transmembrane helix</keyword>
<evidence type="ECO:0000256" key="3">
    <source>
        <dbReference type="ARBA" id="ARBA00022692"/>
    </source>
</evidence>
<dbReference type="HAMAP" id="MF_00454">
    <property type="entry name" value="FluC"/>
    <property type="match status" value="1"/>
</dbReference>
<comment type="subcellular location">
    <subcellularLocation>
        <location evidence="1 10">Cell membrane</location>
        <topology evidence="1 10">Multi-pass membrane protein</topology>
    </subcellularLocation>
</comment>
<evidence type="ECO:0000256" key="5">
    <source>
        <dbReference type="ARBA" id="ARBA00023136"/>
    </source>
</evidence>
<dbReference type="Pfam" id="PF02537">
    <property type="entry name" value="CRCB"/>
    <property type="match status" value="1"/>
</dbReference>
<keyword evidence="10" id="KW-0915">Sodium</keyword>
<name>A0ABT8V9K6_9BACL</name>
<protein>
    <recommendedName>
        <fullName evidence="10">Fluoride-specific ion channel FluC</fullName>
    </recommendedName>
</protein>
<keyword evidence="10" id="KW-0479">Metal-binding</keyword>
<comment type="similarity">
    <text evidence="7 10">Belongs to the fluoride channel Fluc/FEX (TC 1.A.43) family.</text>
</comment>
<organism evidence="11 12">
    <name type="scientific">Paenibacillus ehimensis</name>
    <dbReference type="NCBI Taxonomy" id="79264"/>
    <lineage>
        <taxon>Bacteria</taxon>
        <taxon>Bacillati</taxon>
        <taxon>Bacillota</taxon>
        <taxon>Bacilli</taxon>
        <taxon>Bacillales</taxon>
        <taxon>Paenibacillaceae</taxon>
        <taxon>Paenibacillus</taxon>
    </lineage>
</organism>
<keyword evidence="10" id="KW-0406">Ion transport</keyword>
<proteinExistence type="inferred from homology"/>
<dbReference type="NCBIfam" id="TIGR00494">
    <property type="entry name" value="crcB"/>
    <property type="match status" value="1"/>
</dbReference>
<dbReference type="InterPro" id="IPR003691">
    <property type="entry name" value="FluC"/>
</dbReference>
<evidence type="ECO:0000256" key="1">
    <source>
        <dbReference type="ARBA" id="ARBA00004651"/>
    </source>
</evidence>
<gene>
    <name evidence="10 11" type="primary">crcB</name>
    <name evidence="10" type="synonym">fluC</name>
    <name evidence="11" type="ORF">Q3C12_11890</name>
</gene>
<evidence type="ECO:0000256" key="9">
    <source>
        <dbReference type="ARBA" id="ARBA00049940"/>
    </source>
</evidence>
<feature type="transmembrane region" description="Helical" evidence="10">
    <location>
        <begin position="23"/>
        <end position="41"/>
    </location>
</feature>
<keyword evidence="6 10" id="KW-0407">Ion channel</keyword>
<evidence type="ECO:0000256" key="4">
    <source>
        <dbReference type="ARBA" id="ARBA00022989"/>
    </source>
</evidence>
<reference evidence="11" key="1">
    <citation type="submission" date="2023-07" db="EMBL/GenBank/DDBJ databases">
        <authorList>
            <person name="Aktuganov G."/>
            <person name="Boyko T."/>
            <person name="Delegan Y."/>
            <person name="Galimzianova N."/>
            <person name="Gilvanova E."/>
            <person name="Korobov V."/>
            <person name="Kuzmina L."/>
            <person name="Melentiev A."/>
            <person name="Milman P."/>
            <person name="Ryabova A."/>
            <person name="Stupak E."/>
            <person name="Yasakov T."/>
            <person name="Zharikova N."/>
            <person name="Zhurenko E."/>
        </authorList>
    </citation>
    <scope>NUCLEOTIDE SEQUENCE</scope>
    <source>
        <strain evidence="11">IB-739</strain>
    </source>
</reference>